<keyword evidence="2" id="KW-0812">Transmembrane</keyword>
<dbReference type="AlphaFoldDB" id="A0A173SC64"/>
<keyword evidence="2" id="KW-1133">Transmembrane helix</keyword>
<protein>
    <recommendedName>
        <fullName evidence="5">CorA-like Mg2+ transporter protein</fullName>
    </recommendedName>
</protein>
<dbReference type="EMBL" id="CYYA01000004">
    <property type="protein sequence ID" value="CUM87405.1"/>
    <property type="molecule type" value="Genomic_DNA"/>
</dbReference>
<sequence length="457" mass="52752">MIKSFLTKDEFSTKKDLFQNAKWGSYLILPLHDNPKGKLKMSRQEAIDIILKKQDESGKNVFAYENIDASDLSDILTSRCKNRNDFVDQYHISCKLKQICFSEKNASKEEYVEVKDIHLYYFPESELAFLTILLVNQDFSVDNFYELINPGYMLDYDKVQGLKEEFCVEIKEKILDDILKELNFDIYIMDDTTDIFRESYWLNAAFVATRFNELKTLERVTYNAHRLIPIDSAFEDSSEKDIVYVSGARDVKQMDYGWGCCISSQSISYVYGDKAKIKEDVKAEPISVELIWKRVKCDLLLTIIALFQKYVCVQINDLIYEKVKSAGNKEENIREIKRTVLKVRAYETYTPSQISCWNNVCEIYRLLLEINGVNDYMRDIQEKVNLLDEELERASAERENKLMNIITLFGALSIIASVLTIVDFIKGSPIDMGIVSLAITAVVVGVIAKMVGSRKKH</sequence>
<reference evidence="3 4" key="1">
    <citation type="submission" date="2015-09" db="EMBL/GenBank/DDBJ databases">
        <authorList>
            <consortium name="Pathogen Informatics"/>
        </authorList>
    </citation>
    <scope>NUCLEOTIDE SEQUENCE [LARGE SCALE GENOMIC DNA]</scope>
    <source>
        <strain evidence="3 4">2789STDY5608891</strain>
    </source>
</reference>
<name>A0A173SC64_EUBRA</name>
<evidence type="ECO:0000313" key="3">
    <source>
        <dbReference type="EMBL" id="CUM87405.1"/>
    </source>
</evidence>
<evidence type="ECO:0008006" key="5">
    <source>
        <dbReference type="Google" id="ProtNLM"/>
    </source>
</evidence>
<evidence type="ECO:0000256" key="2">
    <source>
        <dbReference type="SAM" id="Phobius"/>
    </source>
</evidence>
<gene>
    <name evidence="3" type="ORF">ERS852448_00877</name>
</gene>
<feature type="transmembrane region" description="Helical" evidence="2">
    <location>
        <begin position="434"/>
        <end position="452"/>
    </location>
</feature>
<keyword evidence="1" id="KW-0175">Coiled coil</keyword>
<proteinExistence type="predicted"/>
<feature type="transmembrane region" description="Helical" evidence="2">
    <location>
        <begin position="402"/>
        <end position="422"/>
    </location>
</feature>
<dbReference type="Proteomes" id="UP000095492">
    <property type="component" value="Unassembled WGS sequence"/>
</dbReference>
<evidence type="ECO:0000256" key="1">
    <source>
        <dbReference type="SAM" id="Coils"/>
    </source>
</evidence>
<keyword evidence="2" id="KW-0472">Membrane</keyword>
<accession>A0A173SC64</accession>
<dbReference type="STRING" id="39490.ERS852448_00877"/>
<organism evidence="3 4">
    <name type="scientific">Eubacterium ramulus</name>
    <dbReference type="NCBI Taxonomy" id="39490"/>
    <lineage>
        <taxon>Bacteria</taxon>
        <taxon>Bacillati</taxon>
        <taxon>Bacillota</taxon>
        <taxon>Clostridia</taxon>
        <taxon>Eubacteriales</taxon>
        <taxon>Eubacteriaceae</taxon>
        <taxon>Eubacterium</taxon>
    </lineage>
</organism>
<feature type="coiled-coil region" evidence="1">
    <location>
        <begin position="377"/>
        <end position="404"/>
    </location>
</feature>
<evidence type="ECO:0000313" key="4">
    <source>
        <dbReference type="Proteomes" id="UP000095492"/>
    </source>
</evidence>